<feature type="domain" description="DUF4806" evidence="2">
    <location>
        <begin position="499"/>
        <end position="567"/>
    </location>
</feature>
<feature type="region of interest" description="Disordered" evidence="1">
    <location>
        <begin position="75"/>
        <end position="229"/>
    </location>
</feature>
<dbReference type="GeneID" id="119733830"/>
<feature type="compositionally biased region" description="Low complexity" evidence="1">
    <location>
        <begin position="242"/>
        <end position="253"/>
    </location>
</feature>
<sequence>MDTITFFLISRMYARAVWTEGNREEEGTIPTTWMRDQTVFWPPGSNALKAFESRQEPCENWRQFPLVKLKLSADDPKTCEDYDDTTTADVSDEEVSKKRPKKRKTFGDDFETDMLQCDDHEEGGGNEIEGEVENGDSAPVCVLPFEPKKFKLQPTSPVPDDSEPGSPRLADSEPGSVSDPASPIPDSSDPGSPLSDSLVPASSLSDLSDPGSPLSDLSEPGSPLSISSDPVVKLSSAMECGSVAKSSSARKSSGNVEKMSSALKSSGIVAKSRLTVHSWNVADLSCAMKSSRNVAKSTCSSAKSSGSVAKSPGNSAKSSGSTAKSSSASAKSSGSGAKSTGSSAKSLGSMAKSTCSSAKSSGSGAKSTGSSAKSLGSMAKSICSSAKSSGSVAKSTCSSAKSSGSVAKSSCSSAKSSGSGAKSTCSSAKSSGSGAKSTCSSAKSSGSGAKSTCSSAKSSGRFQKRVLHQLVEMKEMMSQLLYQSQGSTSIGGSQESILKEPLNTRDEFMALEEKLLDAQHRASLVAYCRRIGGTDARDMVRNVVKRMMTPTLQKEFNMKGLNKQKLAFGRTALCAVIEESVVASHHTTVSAVKERIAKYLKYAYQRRESNH</sequence>
<feature type="compositionally biased region" description="Low complexity" evidence="1">
    <location>
        <begin position="176"/>
        <end position="225"/>
    </location>
</feature>
<dbReference type="OrthoDB" id="6160659at2759"/>
<proteinExistence type="predicted"/>
<accession>A0A914AHH0</accession>
<dbReference type="Proteomes" id="UP000887568">
    <property type="component" value="Unplaced"/>
</dbReference>
<dbReference type="PANTHER" id="PTHR34153:SF2">
    <property type="entry name" value="SI:CH211-262H13.3-RELATED"/>
    <property type="match status" value="1"/>
</dbReference>
<dbReference type="InterPro" id="IPR032071">
    <property type="entry name" value="DUF4806"/>
</dbReference>
<dbReference type="Pfam" id="PF16064">
    <property type="entry name" value="DUF4806"/>
    <property type="match status" value="1"/>
</dbReference>
<dbReference type="AlphaFoldDB" id="A0A914AHH0"/>
<evidence type="ECO:0000313" key="4">
    <source>
        <dbReference type="Proteomes" id="UP000887568"/>
    </source>
</evidence>
<organism evidence="3 4">
    <name type="scientific">Patiria miniata</name>
    <name type="common">Bat star</name>
    <name type="synonym">Asterina miniata</name>
    <dbReference type="NCBI Taxonomy" id="46514"/>
    <lineage>
        <taxon>Eukaryota</taxon>
        <taxon>Metazoa</taxon>
        <taxon>Echinodermata</taxon>
        <taxon>Eleutherozoa</taxon>
        <taxon>Asterozoa</taxon>
        <taxon>Asteroidea</taxon>
        <taxon>Valvatacea</taxon>
        <taxon>Valvatida</taxon>
        <taxon>Asterinidae</taxon>
        <taxon>Patiria</taxon>
    </lineage>
</organism>
<keyword evidence="4" id="KW-1185">Reference proteome</keyword>
<dbReference type="RefSeq" id="XP_038063128.1">
    <property type="nucleotide sequence ID" value="XM_038207200.1"/>
</dbReference>
<dbReference type="PANTHER" id="PTHR34153">
    <property type="entry name" value="SI:CH211-262H13.3-RELATED-RELATED"/>
    <property type="match status" value="1"/>
</dbReference>
<dbReference type="OMA" id="SSAMECG"/>
<evidence type="ECO:0000259" key="2">
    <source>
        <dbReference type="Pfam" id="PF16064"/>
    </source>
</evidence>
<feature type="region of interest" description="Disordered" evidence="1">
    <location>
        <begin position="299"/>
        <end position="373"/>
    </location>
</feature>
<protein>
    <recommendedName>
        <fullName evidence="2">DUF4806 domain-containing protein</fullName>
    </recommendedName>
</protein>
<feature type="compositionally biased region" description="Acidic residues" evidence="1">
    <location>
        <begin position="81"/>
        <end position="93"/>
    </location>
</feature>
<evidence type="ECO:0000313" key="3">
    <source>
        <dbReference type="EnsemblMetazoa" id="XP_038063128.1"/>
    </source>
</evidence>
<reference evidence="3" key="1">
    <citation type="submission" date="2022-11" db="UniProtKB">
        <authorList>
            <consortium name="EnsemblMetazoa"/>
        </authorList>
    </citation>
    <scope>IDENTIFICATION</scope>
</reference>
<evidence type="ECO:0000256" key="1">
    <source>
        <dbReference type="SAM" id="MobiDB-lite"/>
    </source>
</evidence>
<dbReference type="EnsemblMetazoa" id="XM_038207200.1">
    <property type="protein sequence ID" value="XP_038063128.1"/>
    <property type="gene ID" value="LOC119733830"/>
</dbReference>
<feature type="region of interest" description="Disordered" evidence="1">
    <location>
        <begin position="398"/>
        <end position="456"/>
    </location>
</feature>
<feature type="region of interest" description="Disordered" evidence="1">
    <location>
        <begin position="242"/>
        <end position="267"/>
    </location>
</feature>
<name>A0A914AHH0_PATMI</name>